<evidence type="ECO:0000256" key="1">
    <source>
        <dbReference type="ARBA" id="ARBA00001946"/>
    </source>
</evidence>
<organism evidence="5 6">
    <name type="scientific">Arcanobacterium hippocoleae</name>
    <dbReference type="NCBI Taxonomy" id="149017"/>
    <lineage>
        <taxon>Bacteria</taxon>
        <taxon>Bacillati</taxon>
        <taxon>Actinomycetota</taxon>
        <taxon>Actinomycetes</taxon>
        <taxon>Actinomycetales</taxon>
        <taxon>Actinomycetaceae</taxon>
        <taxon>Arcanobacterium</taxon>
    </lineage>
</organism>
<dbReference type="InterPro" id="IPR014883">
    <property type="entry name" value="VRR_NUC"/>
</dbReference>
<feature type="domain" description="VRR-NUC" evidence="4">
    <location>
        <begin position="1"/>
        <end position="80"/>
    </location>
</feature>
<dbReference type="InterPro" id="IPR011856">
    <property type="entry name" value="tRNA_endonuc-like_dom_sf"/>
</dbReference>
<name>A0ABU1T2E2_9ACTO</name>
<protein>
    <recommendedName>
        <fullName evidence="4">VRR-NUC domain-containing protein</fullName>
    </recommendedName>
</protein>
<dbReference type="Proteomes" id="UP001266099">
    <property type="component" value="Unassembled WGS sequence"/>
</dbReference>
<sequence length="92" mass="10241">MNEKTIEAQLKKAVEEHGGLCWKLVCPGTSGVPDRICLMRNRVVFVELKAPGKQPRPIQACRMNQLRDQGFQTFVVDSMDGIREVLDALSAA</sequence>
<evidence type="ECO:0000256" key="2">
    <source>
        <dbReference type="ARBA" id="ARBA00022722"/>
    </source>
</evidence>
<comment type="caution">
    <text evidence="5">The sequence shown here is derived from an EMBL/GenBank/DDBJ whole genome shotgun (WGS) entry which is preliminary data.</text>
</comment>
<comment type="cofactor">
    <cofactor evidence="1">
        <name>Mg(2+)</name>
        <dbReference type="ChEBI" id="CHEBI:18420"/>
    </cofactor>
</comment>
<proteinExistence type="predicted"/>
<evidence type="ECO:0000256" key="3">
    <source>
        <dbReference type="ARBA" id="ARBA00022801"/>
    </source>
</evidence>
<keyword evidence="3" id="KW-0378">Hydrolase</keyword>
<dbReference type="Gene3D" id="3.40.1350.10">
    <property type="match status" value="1"/>
</dbReference>
<evidence type="ECO:0000259" key="4">
    <source>
        <dbReference type="SMART" id="SM00990"/>
    </source>
</evidence>
<evidence type="ECO:0000313" key="5">
    <source>
        <dbReference type="EMBL" id="MDR6939431.1"/>
    </source>
</evidence>
<keyword evidence="2" id="KW-0540">Nuclease</keyword>
<gene>
    <name evidence="5" type="ORF">J2S36_000974</name>
</gene>
<dbReference type="SMART" id="SM00990">
    <property type="entry name" value="VRR_NUC"/>
    <property type="match status" value="1"/>
</dbReference>
<accession>A0ABU1T2E2</accession>
<evidence type="ECO:0000313" key="6">
    <source>
        <dbReference type="Proteomes" id="UP001266099"/>
    </source>
</evidence>
<keyword evidence="6" id="KW-1185">Reference proteome</keyword>
<dbReference type="RefSeq" id="WP_309956093.1">
    <property type="nucleotide sequence ID" value="NZ_JAVDUJ010000001.1"/>
</dbReference>
<dbReference type="EMBL" id="JAVDUJ010000001">
    <property type="protein sequence ID" value="MDR6939431.1"/>
    <property type="molecule type" value="Genomic_DNA"/>
</dbReference>
<reference evidence="5 6" key="1">
    <citation type="submission" date="2023-07" db="EMBL/GenBank/DDBJ databases">
        <title>Sequencing the genomes of 1000 actinobacteria strains.</title>
        <authorList>
            <person name="Klenk H.-P."/>
        </authorList>
    </citation>
    <scope>NUCLEOTIDE SEQUENCE [LARGE SCALE GENOMIC DNA]</scope>
    <source>
        <strain evidence="5 6">DSM 15539</strain>
    </source>
</reference>